<name>A0ABX1X8S4_9BACL</name>
<dbReference type="Proteomes" id="UP000653578">
    <property type="component" value="Unassembled WGS sequence"/>
</dbReference>
<dbReference type="RefSeq" id="WP_171630447.1">
    <property type="nucleotide sequence ID" value="NZ_WHNY01000037.1"/>
</dbReference>
<protein>
    <submittedName>
        <fullName evidence="1">Uncharacterized protein</fullName>
    </submittedName>
</protein>
<evidence type="ECO:0000313" key="2">
    <source>
        <dbReference type="Proteomes" id="UP000653578"/>
    </source>
</evidence>
<dbReference type="EMBL" id="WHNY01000037">
    <property type="protein sequence ID" value="NOU64734.1"/>
    <property type="molecule type" value="Genomic_DNA"/>
</dbReference>
<comment type="caution">
    <text evidence="1">The sequence shown here is derived from an EMBL/GenBank/DDBJ whole genome shotgun (WGS) entry which is preliminary data.</text>
</comment>
<keyword evidence="2" id="KW-1185">Reference proteome</keyword>
<reference evidence="1 2" key="1">
    <citation type="submission" date="2019-10" db="EMBL/GenBank/DDBJ databases">
        <title>Description of Paenibacillus humi sp. nov.</title>
        <authorList>
            <person name="Carlier A."/>
            <person name="Qi S."/>
        </authorList>
    </citation>
    <scope>NUCLEOTIDE SEQUENCE [LARGE SCALE GENOMIC DNA]</scope>
    <source>
        <strain evidence="1 2">LMG 31461</strain>
    </source>
</reference>
<evidence type="ECO:0000313" key="1">
    <source>
        <dbReference type="EMBL" id="NOU64734.1"/>
    </source>
</evidence>
<proteinExistence type="predicted"/>
<sequence>MAITYTQVAASFTEEGVILCTPEEAYRNVSQVLDFVCPLHPELLQKKSAHNVGMATYPCELCANEALTNHRRTPYATIQAAFDVRGYDLLTTKAQYTTTESPLVYRCRPHHQKTRTIWYHNMTIQNKGCRACANNIKRQKSAEMMFPIARAAFTKQG</sequence>
<accession>A0ABX1X8S4</accession>
<organism evidence="1 2">
    <name type="scientific">Paenibacillus plantarum</name>
    <dbReference type="NCBI Taxonomy" id="2654975"/>
    <lineage>
        <taxon>Bacteria</taxon>
        <taxon>Bacillati</taxon>
        <taxon>Bacillota</taxon>
        <taxon>Bacilli</taxon>
        <taxon>Bacillales</taxon>
        <taxon>Paenibacillaceae</taxon>
        <taxon>Paenibacillus</taxon>
    </lineage>
</organism>
<gene>
    <name evidence="1" type="ORF">GC096_11925</name>
</gene>